<sequence length="700" mass="74270">MPRVLSRPSLTAPLMLLIAPAVSAAQEAVMLDAITVEGDAGVVTESTGSFTTNEATVGGEQPQRLRDVPQTVSVLTRGALDAIGATSIEQASRLLPGLSEATGDGFVGSLYARGQEVFQYYVDGAPRPFPSIYGTAPDLLFFDRLEVMSGPSGVFQGSGEPVGTINLVRKRPTAAPLFGGAVIGDTLGGYRAEAEASGALSGNGAVRGRVAAFGQHLESNVDVTEKDGVGAFATLEADLSDRLTVATGGIVERSETLRFSGLPTFTDGGLLEVPRSTFIGSTDNSADIPTREAFAEAEYAFDHGGVLKLTGRVFDQDADLRNLLGSGPVDRATGDFPVFWFARDFEQTAWYGDANLTSPHSVAGMPLEVVVGADYRRIEQGFQQNFDFSPGVANIATFDPSAYPVPDFTFPGVGPGFRLNTETETDEFGVYAQGRISVTPRFKINAGARYSIYDSVSRDTGRGTRQDVSETQVAPYFGATYDVLDTVTAYGSFAEIFQPQTETDASGAVLRPRVGRQVEIGLKSEHFGGALTAQGAWYFIRDENRATPDPINVGAFVANGEADTQGVEFLVSGSPLEDFDVIAGYAYVDTDLENDPTPANSFSLFGRYSFEAGTVAGLSLGAGVRAVSGFDNRDGTVTIEAPGYAVVDAMASYAITDAVALQLNVTNLFDRTYVERVNTTARGTYFGEPLTATLRLSARF</sequence>
<gene>
    <name evidence="15" type="ORF">SAMN05444370_11736</name>
</gene>
<evidence type="ECO:0000256" key="2">
    <source>
        <dbReference type="ARBA" id="ARBA00009810"/>
    </source>
</evidence>
<dbReference type="InterPro" id="IPR037066">
    <property type="entry name" value="Plug_dom_sf"/>
</dbReference>
<dbReference type="Proteomes" id="UP000198703">
    <property type="component" value="Unassembled WGS sequence"/>
</dbReference>
<evidence type="ECO:0000313" key="16">
    <source>
        <dbReference type="Proteomes" id="UP000198703"/>
    </source>
</evidence>
<dbReference type="Pfam" id="PF00593">
    <property type="entry name" value="TonB_dep_Rec_b-barrel"/>
    <property type="match status" value="1"/>
</dbReference>
<dbReference type="PANTHER" id="PTHR32552">
    <property type="entry name" value="FERRICHROME IRON RECEPTOR-RELATED"/>
    <property type="match status" value="1"/>
</dbReference>
<keyword evidence="12" id="KW-0732">Signal</keyword>
<evidence type="ECO:0000256" key="4">
    <source>
        <dbReference type="ARBA" id="ARBA00022452"/>
    </source>
</evidence>
<dbReference type="InterPro" id="IPR039426">
    <property type="entry name" value="TonB-dep_rcpt-like"/>
</dbReference>
<protein>
    <submittedName>
        <fullName evidence="15">Outer-membrane receptor for ferric coprogen and ferric-rhodotorulic acid</fullName>
    </submittedName>
</protein>
<dbReference type="STRING" id="89524.SAMN05444370_11736"/>
<feature type="domain" description="TonB-dependent receptor plug" evidence="14">
    <location>
        <begin position="65"/>
        <end position="164"/>
    </location>
</feature>
<dbReference type="CDD" id="cd01347">
    <property type="entry name" value="ligand_gated_channel"/>
    <property type="match status" value="1"/>
</dbReference>
<reference evidence="15 16" key="1">
    <citation type="submission" date="2016-10" db="EMBL/GenBank/DDBJ databases">
        <authorList>
            <person name="de Groot N.N."/>
        </authorList>
    </citation>
    <scope>NUCLEOTIDE SEQUENCE [LARGE SCALE GENOMIC DNA]</scope>
    <source>
        <strain evidence="15 16">DSM 15345</strain>
    </source>
</reference>
<feature type="signal peptide" evidence="12">
    <location>
        <begin position="1"/>
        <end position="24"/>
    </location>
</feature>
<evidence type="ECO:0000256" key="5">
    <source>
        <dbReference type="ARBA" id="ARBA00022692"/>
    </source>
</evidence>
<proteinExistence type="inferred from homology"/>
<dbReference type="Pfam" id="PF07715">
    <property type="entry name" value="Plug"/>
    <property type="match status" value="1"/>
</dbReference>
<dbReference type="InterPro" id="IPR036942">
    <property type="entry name" value="Beta-barrel_TonB_sf"/>
</dbReference>
<keyword evidence="4 10" id="KW-1134">Transmembrane beta strand</keyword>
<dbReference type="Gene3D" id="2.170.130.10">
    <property type="entry name" value="TonB-dependent receptor, plug domain"/>
    <property type="match status" value="1"/>
</dbReference>
<evidence type="ECO:0000256" key="3">
    <source>
        <dbReference type="ARBA" id="ARBA00022448"/>
    </source>
</evidence>
<dbReference type="OrthoDB" id="9760333at2"/>
<dbReference type="Gene3D" id="2.40.170.20">
    <property type="entry name" value="TonB-dependent receptor, beta-barrel domain"/>
    <property type="match status" value="1"/>
</dbReference>
<evidence type="ECO:0000256" key="1">
    <source>
        <dbReference type="ARBA" id="ARBA00004571"/>
    </source>
</evidence>
<evidence type="ECO:0000256" key="9">
    <source>
        <dbReference type="ARBA" id="ARBA00023237"/>
    </source>
</evidence>
<dbReference type="PANTHER" id="PTHR32552:SF74">
    <property type="entry name" value="HYDROXAMATE SIDEROPHORE RECEPTOR FHUE"/>
    <property type="match status" value="1"/>
</dbReference>
<feature type="chain" id="PRO_5011570185" evidence="12">
    <location>
        <begin position="25"/>
        <end position="700"/>
    </location>
</feature>
<dbReference type="AlphaFoldDB" id="A0A1H4F0R2"/>
<keyword evidence="3 10" id="KW-0813">Transport</keyword>
<evidence type="ECO:0000313" key="15">
    <source>
        <dbReference type="EMBL" id="SEA90587.1"/>
    </source>
</evidence>
<evidence type="ECO:0000259" key="14">
    <source>
        <dbReference type="Pfam" id="PF07715"/>
    </source>
</evidence>
<comment type="subcellular location">
    <subcellularLocation>
        <location evidence="1 10">Cell outer membrane</location>
        <topology evidence="1 10">Multi-pass membrane protein</topology>
    </subcellularLocation>
</comment>
<dbReference type="PROSITE" id="PS52016">
    <property type="entry name" value="TONB_DEPENDENT_REC_3"/>
    <property type="match status" value="1"/>
</dbReference>
<evidence type="ECO:0000256" key="10">
    <source>
        <dbReference type="PROSITE-ProRule" id="PRU01360"/>
    </source>
</evidence>
<dbReference type="InterPro" id="IPR012910">
    <property type="entry name" value="Plug_dom"/>
</dbReference>
<keyword evidence="6 11" id="KW-0798">TonB box</keyword>
<dbReference type="InterPro" id="IPR010105">
    <property type="entry name" value="TonB_sidphr_rcpt"/>
</dbReference>
<dbReference type="GO" id="GO:0009279">
    <property type="term" value="C:cell outer membrane"/>
    <property type="evidence" value="ECO:0007669"/>
    <property type="project" value="UniProtKB-SubCell"/>
</dbReference>
<dbReference type="SUPFAM" id="SSF56935">
    <property type="entry name" value="Porins"/>
    <property type="match status" value="1"/>
</dbReference>
<dbReference type="NCBIfam" id="TIGR01783">
    <property type="entry name" value="TonB-siderophor"/>
    <property type="match status" value="1"/>
</dbReference>
<comment type="similarity">
    <text evidence="2 10 11">Belongs to the TonB-dependent receptor family.</text>
</comment>
<organism evidence="15 16">
    <name type="scientific">Rubrimonas cliftonensis</name>
    <dbReference type="NCBI Taxonomy" id="89524"/>
    <lineage>
        <taxon>Bacteria</taxon>
        <taxon>Pseudomonadati</taxon>
        <taxon>Pseudomonadota</taxon>
        <taxon>Alphaproteobacteria</taxon>
        <taxon>Rhodobacterales</taxon>
        <taxon>Paracoccaceae</taxon>
        <taxon>Rubrimonas</taxon>
    </lineage>
</organism>
<dbReference type="GO" id="GO:0038023">
    <property type="term" value="F:signaling receptor activity"/>
    <property type="evidence" value="ECO:0007669"/>
    <property type="project" value="InterPro"/>
</dbReference>
<evidence type="ECO:0000256" key="6">
    <source>
        <dbReference type="ARBA" id="ARBA00023077"/>
    </source>
</evidence>
<evidence type="ECO:0000256" key="8">
    <source>
        <dbReference type="ARBA" id="ARBA00023170"/>
    </source>
</evidence>
<dbReference type="GO" id="GO:0015344">
    <property type="term" value="F:siderophore uptake transmembrane transporter activity"/>
    <property type="evidence" value="ECO:0007669"/>
    <property type="project" value="TreeGrafter"/>
</dbReference>
<dbReference type="InterPro" id="IPR000531">
    <property type="entry name" value="Beta-barrel_TonB"/>
</dbReference>
<evidence type="ECO:0000259" key="13">
    <source>
        <dbReference type="Pfam" id="PF00593"/>
    </source>
</evidence>
<keyword evidence="16" id="KW-1185">Reference proteome</keyword>
<evidence type="ECO:0000256" key="7">
    <source>
        <dbReference type="ARBA" id="ARBA00023136"/>
    </source>
</evidence>
<keyword evidence="7 10" id="KW-0472">Membrane</keyword>
<evidence type="ECO:0000256" key="11">
    <source>
        <dbReference type="RuleBase" id="RU003357"/>
    </source>
</evidence>
<keyword evidence="5 10" id="KW-0812">Transmembrane</keyword>
<feature type="domain" description="TonB-dependent receptor-like beta-barrel" evidence="13">
    <location>
        <begin position="278"/>
        <end position="668"/>
    </location>
</feature>
<evidence type="ECO:0000256" key="12">
    <source>
        <dbReference type="SAM" id="SignalP"/>
    </source>
</evidence>
<dbReference type="EMBL" id="FNQM01000017">
    <property type="protein sequence ID" value="SEA90587.1"/>
    <property type="molecule type" value="Genomic_DNA"/>
</dbReference>
<keyword evidence="9 10" id="KW-0998">Cell outer membrane</keyword>
<name>A0A1H4F0R2_9RHOB</name>
<dbReference type="GO" id="GO:0015891">
    <property type="term" value="P:siderophore transport"/>
    <property type="evidence" value="ECO:0007669"/>
    <property type="project" value="InterPro"/>
</dbReference>
<keyword evidence="8 15" id="KW-0675">Receptor</keyword>
<accession>A0A1H4F0R2</accession>